<sequence>MERKMLNTGNAATAEYPGQNRIVRDGHAISRLEAERQRIAKLKGDATPPAECGWLIPSAPGRGGFVTFMPASMQLNAKGKWEKQPSGYAGRHAVRAADVFDQMIAAAERAKKGWPLTPGQIAIGRRYRDLVEWRAAGAIKCSTIDGRVAGSGERDFMDAYLSAGRELDGMRRRIGTGIAMQVRRIRPSQRGKAEAVPIRDSVLIEMVCIQQKHLSDVLKAHYWSTYGGNRKAIREALCAALDRMIGYLPEKRC</sequence>
<organism evidence="1 2">
    <name type="scientific">Paracoccus onubensis</name>
    <dbReference type="NCBI Taxonomy" id="1675788"/>
    <lineage>
        <taxon>Bacteria</taxon>
        <taxon>Pseudomonadati</taxon>
        <taxon>Pseudomonadota</taxon>
        <taxon>Alphaproteobacteria</taxon>
        <taxon>Rhodobacterales</taxon>
        <taxon>Paracoccaceae</taxon>
        <taxon>Paracoccus</taxon>
    </lineage>
</organism>
<gene>
    <name evidence="1" type="ORF">D3P04_03365</name>
</gene>
<dbReference type="Proteomes" id="UP000284202">
    <property type="component" value="Unassembled WGS sequence"/>
</dbReference>
<comment type="caution">
    <text evidence="1">The sequence shown here is derived from an EMBL/GenBank/DDBJ whole genome shotgun (WGS) entry which is preliminary data.</text>
</comment>
<accession>A0A418T432</accession>
<evidence type="ECO:0000313" key="1">
    <source>
        <dbReference type="EMBL" id="RJE87973.1"/>
    </source>
</evidence>
<dbReference type="EMBL" id="QZCG01000002">
    <property type="protein sequence ID" value="RJE87973.1"/>
    <property type="molecule type" value="Genomic_DNA"/>
</dbReference>
<reference evidence="2" key="1">
    <citation type="submission" date="2018-09" db="EMBL/GenBank/DDBJ databases">
        <title>Acidovorax cavernicola nov. sp. isolated from Gruta de las Maravillas (Aracena, Spain).</title>
        <authorList>
            <person name="Jurado V."/>
            <person name="Gutierrez-Patricio S."/>
            <person name="Gonzalez-Pimentel J.L."/>
            <person name="Miller A.Z."/>
            <person name="Laiz L."/>
            <person name="Saiz-Jimenez C."/>
        </authorList>
    </citation>
    <scope>NUCLEOTIDE SEQUENCE [LARGE SCALE GENOMIC DNA]</scope>
    <source>
        <strain evidence="2">1011MAR3C25</strain>
    </source>
</reference>
<proteinExistence type="predicted"/>
<evidence type="ECO:0000313" key="2">
    <source>
        <dbReference type="Proteomes" id="UP000284202"/>
    </source>
</evidence>
<keyword evidence="2" id="KW-1185">Reference proteome</keyword>
<protein>
    <submittedName>
        <fullName evidence="1">Uncharacterized protein</fullName>
    </submittedName>
</protein>
<dbReference type="AlphaFoldDB" id="A0A418T432"/>
<name>A0A418T432_9RHOB</name>